<accession>A0AAZ3SU35</accession>
<evidence type="ECO:0000256" key="4">
    <source>
        <dbReference type="ARBA" id="ARBA00023136"/>
    </source>
</evidence>
<dbReference type="Ensembl" id="ENSOTST00005190012.1">
    <property type="protein sequence ID" value="ENSOTSP00005156524.1"/>
    <property type="gene ID" value="ENSOTSG00005063387.1"/>
</dbReference>
<dbReference type="InterPro" id="IPR039868">
    <property type="entry name" value="ARMD3-like"/>
</dbReference>
<evidence type="ECO:0000256" key="5">
    <source>
        <dbReference type="SAM" id="Phobius"/>
    </source>
</evidence>
<evidence type="ECO:0000256" key="1">
    <source>
        <dbReference type="ARBA" id="ARBA00004370"/>
    </source>
</evidence>
<evidence type="ECO:0000256" key="2">
    <source>
        <dbReference type="ARBA" id="ARBA00022692"/>
    </source>
</evidence>
<feature type="transmembrane region" description="Helical" evidence="5">
    <location>
        <begin position="44"/>
        <end position="68"/>
    </location>
</feature>
<reference evidence="8" key="1">
    <citation type="journal article" date="2018" name="PLoS ONE">
        <title>Chinook salmon (Oncorhynchus tshawytscha) genome and transcriptome.</title>
        <authorList>
            <person name="Christensen K.A."/>
            <person name="Leong J.S."/>
            <person name="Sakhrani D."/>
            <person name="Biagi C.A."/>
            <person name="Minkley D.R."/>
            <person name="Withler R.E."/>
            <person name="Rondeau E.B."/>
            <person name="Koop B.F."/>
            <person name="Devlin R.H."/>
        </authorList>
    </citation>
    <scope>NUCLEOTIDE SEQUENCE [LARGE SCALE GENOMIC DNA]</scope>
</reference>
<keyword evidence="2 5" id="KW-0812">Transmembrane</keyword>
<comment type="subcellular location">
    <subcellularLocation>
        <location evidence="1">Membrane</location>
    </subcellularLocation>
</comment>
<name>A0AAZ3SU35_ONCTS</name>
<keyword evidence="4 5" id="KW-0472">Membrane</keyword>
<keyword evidence="3 5" id="KW-1133">Transmembrane helix</keyword>
<dbReference type="PANTHER" id="PTHR13608:SF3">
    <property type="entry name" value="ARMADILLO-LIKE HELICAL DOMAIN-CONTAINING PROTEIN 3"/>
    <property type="match status" value="1"/>
</dbReference>
<evidence type="ECO:0000313" key="7">
    <source>
        <dbReference type="Ensembl" id="ENSOTSP00005156524.1"/>
    </source>
</evidence>
<keyword evidence="8" id="KW-1185">Reference proteome</keyword>
<dbReference type="SMART" id="SM01158">
    <property type="entry name" value="DUF1741"/>
    <property type="match status" value="1"/>
</dbReference>
<dbReference type="Proteomes" id="UP000694402">
    <property type="component" value="Unassembled WGS sequence"/>
</dbReference>
<evidence type="ECO:0000259" key="6">
    <source>
        <dbReference type="SMART" id="SM01158"/>
    </source>
</evidence>
<dbReference type="Pfam" id="PF08427">
    <property type="entry name" value="ARMH3_C"/>
    <property type="match status" value="1"/>
</dbReference>
<organism evidence="7 8">
    <name type="scientific">Oncorhynchus tshawytscha</name>
    <name type="common">Chinook salmon</name>
    <name type="synonym">Salmo tshawytscha</name>
    <dbReference type="NCBI Taxonomy" id="74940"/>
    <lineage>
        <taxon>Eukaryota</taxon>
        <taxon>Metazoa</taxon>
        <taxon>Chordata</taxon>
        <taxon>Craniata</taxon>
        <taxon>Vertebrata</taxon>
        <taxon>Euteleostomi</taxon>
        <taxon>Actinopterygii</taxon>
        <taxon>Neopterygii</taxon>
        <taxon>Teleostei</taxon>
        <taxon>Protacanthopterygii</taxon>
        <taxon>Salmoniformes</taxon>
        <taxon>Salmonidae</taxon>
        <taxon>Salmoninae</taxon>
        <taxon>Oncorhynchus</taxon>
    </lineage>
</organism>
<evidence type="ECO:0000256" key="3">
    <source>
        <dbReference type="ARBA" id="ARBA00022989"/>
    </source>
</evidence>
<dbReference type="InterPro" id="IPR013636">
    <property type="entry name" value="ARMH3_C"/>
</dbReference>
<dbReference type="GeneTree" id="ENSGT00390000002554"/>
<proteinExistence type="predicted"/>
<dbReference type="PANTHER" id="PTHR13608">
    <property type="entry name" value="ARMADILLO-LIKE HELICAL DOMAIN-CONTAINING PROTEIN 3"/>
    <property type="match status" value="1"/>
</dbReference>
<dbReference type="GO" id="GO:0005829">
    <property type="term" value="C:cytosol"/>
    <property type="evidence" value="ECO:0007669"/>
    <property type="project" value="TreeGrafter"/>
</dbReference>
<gene>
    <name evidence="7" type="primary">LOC121843850</name>
</gene>
<reference evidence="7" key="3">
    <citation type="submission" date="2025-09" db="UniProtKB">
        <authorList>
            <consortium name="Ensembl"/>
        </authorList>
    </citation>
    <scope>IDENTIFICATION</scope>
</reference>
<dbReference type="AlphaFoldDB" id="A0AAZ3SU35"/>
<evidence type="ECO:0000313" key="8">
    <source>
        <dbReference type="Proteomes" id="UP000694402"/>
    </source>
</evidence>
<dbReference type="GO" id="GO:0016020">
    <property type="term" value="C:membrane"/>
    <property type="evidence" value="ECO:0007669"/>
    <property type="project" value="UniProtKB-SubCell"/>
</dbReference>
<feature type="domain" description="Armadillo-like helical" evidence="6">
    <location>
        <begin position="276"/>
        <end position="512"/>
    </location>
</feature>
<sequence length="530" mass="60412">KYSSTVRLSISILYHFIKYSSTVRLSISLSSITSSNTPPQSDSLCLCVFIFSISIPSIMYFLSFLIFFSSLPTFLLLSSPLSSPLFLPFFSSLPPFLLLSSSLSSPLFPLSFSLLPLSSLPPFFSSLPPFFSSLPLSPLFSPSSPFLLPFLPSLSILLFFLPFFSSSSLSSPLFPLSSPLFPLSSPLSLPFLPFSLSPSFLLLSSSLSSPLFPYFSQSSSQNTSYEHRLNSARLCLIILTCITEDQYADAFLHDDNMNFRVNLHRMPMRHRKKAAEKNVPSRPLVCAVLDLMVEFIVTHMMKDFPMDLYMRCVQVIHKLICYQKKCRIRLHYTWRELWSALINLLKFLLSNETVLLAKHNIFHLALLVVNLFNMFITYGDTFLPTSNSYDELYYEIVRMHQIFDNLYCMVLRVSTNAGQWKEPASKVTHSLVNVRAIINHFNPKIESYAAVNHISQLSEDQVLEVVRSNYDTLTLKLQDGLDQFERYSEQPKEAAFFKELVRSISLNVRKNVSLNTLSQDLLLKEFSTIS</sequence>
<reference evidence="7" key="2">
    <citation type="submission" date="2025-08" db="UniProtKB">
        <authorList>
            <consortium name="Ensembl"/>
        </authorList>
    </citation>
    <scope>IDENTIFICATION</scope>
</reference>
<protein>
    <recommendedName>
        <fullName evidence="6">Armadillo-like helical domain-containing protein</fullName>
    </recommendedName>
</protein>